<sequence length="194" mass="21131">MNYNSESLMHIRSREVDLSSILLCNLTGYWDPSFRILILPRYLGIQTAVIPIPIPIPSSRRITSIEFEGEKSGLSSSASPTPSASQFDANSPNSSFQSPTTSGSPDISGTSSTTSSTSYSYSYSSASSSHGPCKPSSNSSEQPLHTQSPSTQLPNPEQFLDIRPTPLRISTPKPSLDILFDAERDVLTLRCERR</sequence>
<feature type="compositionally biased region" description="Polar residues" evidence="1">
    <location>
        <begin position="135"/>
        <end position="155"/>
    </location>
</feature>
<feature type="compositionally biased region" description="Low complexity" evidence="1">
    <location>
        <begin position="98"/>
        <end position="132"/>
    </location>
</feature>
<dbReference type="OrthoDB" id="3561947at2759"/>
<name>A0A9X0ANZ9_9HELO</name>
<evidence type="ECO:0000313" key="2">
    <source>
        <dbReference type="EMBL" id="KAJ8066277.1"/>
    </source>
</evidence>
<protein>
    <submittedName>
        <fullName evidence="2">Uncharacterized protein</fullName>
    </submittedName>
</protein>
<accession>A0A9X0ANZ9</accession>
<gene>
    <name evidence="2" type="ORF">OCU04_005356</name>
</gene>
<dbReference type="Proteomes" id="UP001152300">
    <property type="component" value="Unassembled WGS sequence"/>
</dbReference>
<dbReference type="EMBL" id="JAPEIS010000005">
    <property type="protein sequence ID" value="KAJ8066277.1"/>
    <property type="molecule type" value="Genomic_DNA"/>
</dbReference>
<feature type="compositionally biased region" description="Low complexity" evidence="1">
    <location>
        <begin position="75"/>
        <end position="85"/>
    </location>
</feature>
<organism evidence="2 3">
    <name type="scientific">Sclerotinia nivalis</name>
    <dbReference type="NCBI Taxonomy" id="352851"/>
    <lineage>
        <taxon>Eukaryota</taxon>
        <taxon>Fungi</taxon>
        <taxon>Dikarya</taxon>
        <taxon>Ascomycota</taxon>
        <taxon>Pezizomycotina</taxon>
        <taxon>Leotiomycetes</taxon>
        <taxon>Helotiales</taxon>
        <taxon>Sclerotiniaceae</taxon>
        <taxon>Sclerotinia</taxon>
    </lineage>
</organism>
<dbReference type="AlphaFoldDB" id="A0A9X0ANZ9"/>
<feature type="region of interest" description="Disordered" evidence="1">
    <location>
        <begin position="71"/>
        <end position="173"/>
    </location>
</feature>
<proteinExistence type="predicted"/>
<reference evidence="2" key="1">
    <citation type="submission" date="2022-11" db="EMBL/GenBank/DDBJ databases">
        <title>Genome Resource of Sclerotinia nivalis Strain SnTB1, a Plant Pathogen Isolated from American Ginseng.</title>
        <authorList>
            <person name="Fan S."/>
        </authorList>
    </citation>
    <scope>NUCLEOTIDE SEQUENCE</scope>
    <source>
        <strain evidence="2">SnTB1</strain>
    </source>
</reference>
<keyword evidence="3" id="KW-1185">Reference proteome</keyword>
<evidence type="ECO:0000313" key="3">
    <source>
        <dbReference type="Proteomes" id="UP001152300"/>
    </source>
</evidence>
<feature type="compositionally biased region" description="Polar residues" evidence="1">
    <location>
        <begin position="86"/>
        <end position="97"/>
    </location>
</feature>
<comment type="caution">
    <text evidence="2">The sequence shown here is derived from an EMBL/GenBank/DDBJ whole genome shotgun (WGS) entry which is preliminary data.</text>
</comment>
<evidence type="ECO:0000256" key="1">
    <source>
        <dbReference type="SAM" id="MobiDB-lite"/>
    </source>
</evidence>